<dbReference type="Gene3D" id="1.10.510.10">
    <property type="entry name" value="Transferase(Phosphotransferase) domain 1"/>
    <property type="match status" value="1"/>
</dbReference>
<dbReference type="InterPro" id="IPR011009">
    <property type="entry name" value="Kinase-like_dom_sf"/>
</dbReference>
<proteinExistence type="predicted"/>
<dbReference type="InterPro" id="IPR000719">
    <property type="entry name" value="Prot_kinase_dom"/>
</dbReference>
<dbReference type="RefSeq" id="WP_364445276.1">
    <property type="nucleotide sequence ID" value="NZ_JBFARM010000002.1"/>
</dbReference>
<evidence type="ECO:0000313" key="5">
    <source>
        <dbReference type="Proteomes" id="UP001552427"/>
    </source>
</evidence>
<keyword evidence="2" id="KW-1133">Transmembrane helix</keyword>
<sequence>MSRTDRDTLTLGRRLGQGGQGTVHEVLNRRINGQWDVAYKEYDPGVLESLDTAALAAMTDLIGRLPGWDAAWLCDKTAWPAELVETGGAVSGFLMRAVPQRYFFDLRTLSGAERRPATLEFLLNADAYVAGIGLRISDRDRLLLMADLAGTLARLHAMDIVVGDLSPKNLLFSTDAPPECFLIDCDAMRLAGAEAMPQVETPDWRLPEGEEKGTPGGDAYKLALLVVRMFARDQTSADPGRLAAVSPALADLAAAGLQEDPALRPGPEQWAAALREAAGSASAVPPLLPPPPPPPGPPGPVPPAPQGRPGFVVTMPKMIAIGAGAAVIGLALVLVALLAGRSLLVTLEGPGDAAGVDVTSSGSPPVLAEPPTFPSSPPPSPSPPSTEAPTQEATREPTEEPFRLADLDLQSTDPTPLTPSALLPQSFRTAKGVRYTLRAGGVSKCPDAYPDSNVRSALRKAKCTKMIKGAYVNPGAPANKRIMVSVWVVPLKSDERAATAYGRLENAYADDWGIVCPKKGPGSGLCHTTYWNNAQTWGWVGYTHRYLLHTMAIYTNRANSTKVRPWLKDASKAAFNAVGPMVYHDTD</sequence>
<keyword evidence="5" id="KW-1185">Reference proteome</keyword>
<feature type="compositionally biased region" description="Pro residues" evidence="1">
    <location>
        <begin position="367"/>
        <end position="386"/>
    </location>
</feature>
<keyword evidence="2" id="KW-0812">Transmembrane</keyword>
<gene>
    <name evidence="4" type="ORF">AB0K40_05050</name>
</gene>
<evidence type="ECO:0000313" key="4">
    <source>
        <dbReference type="EMBL" id="MEV4284851.1"/>
    </source>
</evidence>
<comment type="caution">
    <text evidence="4">The sequence shown here is derived from an EMBL/GenBank/DDBJ whole genome shotgun (WGS) entry which is preliminary data.</text>
</comment>
<name>A0ABV3GX41_9ACTN</name>
<keyword evidence="2" id="KW-0472">Membrane</keyword>
<evidence type="ECO:0000259" key="3">
    <source>
        <dbReference type="PROSITE" id="PS50011"/>
    </source>
</evidence>
<feature type="region of interest" description="Disordered" evidence="1">
    <location>
        <begin position="281"/>
        <end position="308"/>
    </location>
</feature>
<dbReference type="EMBL" id="JBFARM010000002">
    <property type="protein sequence ID" value="MEV4284851.1"/>
    <property type="molecule type" value="Genomic_DNA"/>
</dbReference>
<dbReference type="PROSITE" id="PS50011">
    <property type="entry name" value="PROTEIN_KINASE_DOM"/>
    <property type="match status" value="1"/>
</dbReference>
<dbReference type="SUPFAM" id="SSF56112">
    <property type="entry name" value="Protein kinase-like (PK-like)"/>
    <property type="match status" value="1"/>
</dbReference>
<reference evidence="4 5" key="1">
    <citation type="submission" date="2024-06" db="EMBL/GenBank/DDBJ databases">
        <title>The Natural Products Discovery Center: Release of the First 8490 Sequenced Strains for Exploring Actinobacteria Biosynthetic Diversity.</title>
        <authorList>
            <person name="Kalkreuter E."/>
            <person name="Kautsar S.A."/>
            <person name="Yang D."/>
            <person name="Bader C.D."/>
            <person name="Teijaro C.N."/>
            <person name="Fluegel L."/>
            <person name="Davis C.M."/>
            <person name="Simpson J.R."/>
            <person name="Lauterbach L."/>
            <person name="Steele A.D."/>
            <person name="Gui C."/>
            <person name="Meng S."/>
            <person name="Li G."/>
            <person name="Viehrig K."/>
            <person name="Ye F."/>
            <person name="Su P."/>
            <person name="Kiefer A.F."/>
            <person name="Nichols A."/>
            <person name="Cepeda A.J."/>
            <person name="Yan W."/>
            <person name="Fan B."/>
            <person name="Jiang Y."/>
            <person name="Adhikari A."/>
            <person name="Zheng C.-J."/>
            <person name="Schuster L."/>
            <person name="Cowan T.M."/>
            <person name="Smanski M.J."/>
            <person name="Chevrette M.G."/>
            <person name="De Carvalho L.P.S."/>
            <person name="Shen B."/>
        </authorList>
    </citation>
    <scope>NUCLEOTIDE SEQUENCE [LARGE SCALE GENOMIC DNA]</scope>
    <source>
        <strain evidence="4 5">NPDC049574</strain>
    </source>
</reference>
<evidence type="ECO:0000256" key="1">
    <source>
        <dbReference type="SAM" id="MobiDB-lite"/>
    </source>
</evidence>
<feature type="region of interest" description="Disordered" evidence="1">
    <location>
        <begin position="356"/>
        <end position="399"/>
    </location>
</feature>
<feature type="compositionally biased region" description="Pro residues" evidence="1">
    <location>
        <begin position="286"/>
        <end position="306"/>
    </location>
</feature>
<protein>
    <recommendedName>
        <fullName evidence="3">Protein kinase domain-containing protein</fullName>
    </recommendedName>
</protein>
<feature type="transmembrane region" description="Helical" evidence="2">
    <location>
        <begin position="318"/>
        <end position="339"/>
    </location>
</feature>
<evidence type="ECO:0000256" key="2">
    <source>
        <dbReference type="SAM" id="Phobius"/>
    </source>
</evidence>
<accession>A0ABV3GX41</accession>
<dbReference type="Proteomes" id="UP001552427">
    <property type="component" value="Unassembled WGS sequence"/>
</dbReference>
<organism evidence="4 5">
    <name type="scientific">Nonomuraea bangladeshensis</name>
    <dbReference type="NCBI Taxonomy" id="404385"/>
    <lineage>
        <taxon>Bacteria</taxon>
        <taxon>Bacillati</taxon>
        <taxon>Actinomycetota</taxon>
        <taxon>Actinomycetes</taxon>
        <taxon>Streptosporangiales</taxon>
        <taxon>Streptosporangiaceae</taxon>
        <taxon>Nonomuraea</taxon>
    </lineage>
</organism>
<feature type="domain" description="Protein kinase" evidence="3">
    <location>
        <begin position="9"/>
        <end position="288"/>
    </location>
</feature>